<feature type="chain" id="PRO_5014456896" description="PepSY domain-containing protein" evidence="2">
    <location>
        <begin position="18"/>
        <end position="215"/>
    </location>
</feature>
<evidence type="ECO:0000259" key="3">
    <source>
        <dbReference type="Pfam" id="PF03413"/>
    </source>
</evidence>
<feature type="domain" description="PepSY" evidence="3">
    <location>
        <begin position="157"/>
        <end position="213"/>
    </location>
</feature>
<keyword evidence="5" id="KW-1185">Reference proteome</keyword>
<protein>
    <recommendedName>
        <fullName evidence="3">PepSY domain-containing protein</fullName>
    </recommendedName>
</protein>
<feature type="region of interest" description="Disordered" evidence="1">
    <location>
        <begin position="23"/>
        <end position="68"/>
    </location>
</feature>
<dbReference type="Proteomes" id="UP000242752">
    <property type="component" value="Unassembled WGS sequence"/>
</dbReference>
<organism evidence="4 5">
    <name type="scientific">Staphylococcus rostri</name>
    <dbReference type="NCBI Taxonomy" id="522262"/>
    <lineage>
        <taxon>Bacteria</taxon>
        <taxon>Bacillati</taxon>
        <taxon>Bacillota</taxon>
        <taxon>Bacilli</taxon>
        <taxon>Bacillales</taxon>
        <taxon>Staphylococcaceae</taxon>
        <taxon>Staphylococcus</taxon>
    </lineage>
</organism>
<evidence type="ECO:0000313" key="5">
    <source>
        <dbReference type="Proteomes" id="UP000242752"/>
    </source>
</evidence>
<dbReference type="Gene3D" id="3.10.450.40">
    <property type="match status" value="2"/>
</dbReference>
<feature type="compositionally biased region" description="Basic and acidic residues" evidence="1">
    <location>
        <begin position="46"/>
        <end position="58"/>
    </location>
</feature>
<dbReference type="EMBL" id="PPRF01000069">
    <property type="protein sequence ID" value="PNZ25771.1"/>
    <property type="molecule type" value="Genomic_DNA"/>
</dbReference>
<accession>A0A2K3YJL5</accession>
<feature type="domain" description="PepSY" evidence="3">
    <location>
        <begin position="83"/>
        <end position="127"/>
    </location>
</feature>
<dbReference type="PROSITE" id="PS51257">
    <property type="entry name" value="PROKAR_LIPOPROTEIN"/>
    <property type="match status" value="1"/>
</dbReference>
<name>A0A2K3YJL5_9STAP</name>
<feature type="compositionally biased region" description="Low complexity" evidence="1">
    <location>
        <begin position="32"/>
        <end position="44"/>
    </location>
</feature>
<evidence type="ECO:0000313" key="4">
    <source>
        <dbReference type="EMBL" id="PNZ25771.1"/>
    </source>
</evidence>
<dbReference type="OrthoDB" id="2418653at2"/>
<gene>
    <name evidence="4" type="ORF">CD122_09350</name>
</gene>
<evidence type="ECO:0000256" key="1">
    <source>
        <dbReference type="SAM" id="MobiDB-lite"/>
    </source>
</evidence>
<proteinExistence type="predicted"/>
<keyword evidence="2" id="KW-0732">Signal</keyword>
<dbReference type="InterPro" id="IPR025711">
    <property type="entry name" value="PepSY"/>
</dbReference>
<dbReference type="Pfam" id="PF03413">
    <property type="entry name" value="PepSY"/>
    <property type="match status" value="2"/>
</dbReference>
<evidence type="ECO:0000256" key="2">
    <source>
        <dbReference type="SAM" id="SignalP"/>
    </source>
</evidence>
<dbReference type="RefSeq" id="WP_103358712.1">
    <property type="nucleotide sequence ID" value="NZ_CP113107.1"/>
</dbReference>
<dbReference type="AlphaFoldDB" id="A0A2K3YJL5"/>
<sequence>MKFKILALLLSAGIVLAACGNDNDDQNDKQTDNQQTSQTSNDNNDNMDKNDDMDKDDQNNSNDQQSTQMKEMTFDLKDVQTEPEKAIETAQKEFDGQVKSLEYKEDNGQWIYKVDLVNGDNEAEVKVSDKDNKVLASEQEMENDTQKEKVIDLDNIVSYKDAIKTAQKEMKGDLKQWKLNHDNGKLVYEVELVDQNNDKELIIDAKTGKVMGTDQ</sequence>
<reference evidence="4 5" key="1">
    <citation type="submission" date="2017-08" db="EMBL/GenBank/DDBJ databases">
        <title>Draft genome sequences of 64 type strains of genus Staph aureus.</title>
        <authorList>
            <person name="Cole K."/>
            <person name="Golubchik T."/>
            <person name="Russell J."/>
            <person name="Foster D."/>
            <person name="Llewelyn M."/>
            <person name="Wilson D."/>
            <person name="Crook D."/>
            <person name="Paul J."/>
        </authorList>
    </citation>
    <scope>NUCLEOTIDE SEQUENCE [LARGE SCALE GENOMIC DNA]</scope>
    <source>
        <strain evidence="4 5">DSM 21968</strain>
    </source>
</reference>
<feature type="signal peptide" evidence="2">
    <location>
        <begin position="1"/>
        <end position="17"/>
    </location>
</feature>
<comment type="caution">
    <text evidence="4">The sequence shown here is derived from an EMBL/GenBank/DDBJ whole genome shotgun (WGS) entry which is preliminary data.</text>
</comment>